<name>A0A2C5Y0F0_9HYPO</name>
<dbReference type="Gene3D" id="3.40.50.150">
    <property type="entry name" value="Vaccinia Virus protein VP39"/>
    <property type="match status" value="1"/>
</dbReference>
<feature type="binding site" evidence="11">
    <location>
        <position position="148"/>
    </location>
    <ligand>
        <name>S-adenosyl-L-methionine</name>
        <dbReference type="ChEBI" id="CHEBI:59789"/>
    </ligand>
</feature>
<dbReference type="GO" id="GO:0032259">
    <property type="term" value="P:methylation"/>
    <property type="evidence" value="ECO:0007669"/>
    <property type="project" value="UniProtKB-KW"/>
</dbReference>
<dbReference type="PANTHER" id="PTHR12753:SF0">
    <property type="entry name" value="ALPHA N-TERMINAL PROTEIN METHYLTRANSFERASE 1"/>
    <property type="match status" value="1"/>
</dbReference>
<evidence type="ECO:0000256" key="9">
    <source>
        <dbReference type="ARBA" id="ARBA00047885"/>
    </source>
</evidence>
<gene>
    <name evidence="12" type="ORF">CDD81_1344</name>
</gene>
<evidence type="ECO:0000313" key="12">
    <source>
        <dbReference type="EMBL" id="PHH60692.1"/>
    </source>
</evidence>
<evidence type="ECO:0000256" key="11">
    <source>
        <dbReference type="PIRSR" id="PIRSR016958-1"/>
    </source>
</evidence>
<dbReference type="Proteomes" id="UP000226192">
    <property type="component" value="Unassembled WGS sequence"/>
</dbReference>
<evidence type="ECO:0000256" key="10">
    <source>
        <dbReference type="ARBA" id="ARBA00048167"/>
    </source>
</evidence>
<evidence type="ECO:0000256" key="3">
    <source>
        <dbReference type="ARBA" id="ARBA00022679"/>
    </source>
</evidence>
<evidence type="ECO:0000256" key="7">
    <source>
        <dbReference type="ARBA" id="ARBA00043129"/>
    </source>
</evidence>
<comment type="caution">
    <text evidence="12">The sequence shown here is derived from an EMBL/GenBank/DDBJ whole genome shotgun (WGS) entry which is preliminary data.</text>
</comment>
<dbReference type="CDD" id="cd02440">
    <property type="entry name" value="AdoMet_MTases"/>
    <property type="match status" value="1"/>
</dbReference>
<proteinExistence type="inferred from homology"/>
<reference evidence="12 13" key="1">
    <citation type="submission" date="2017-06" db="EMBL/GenBank/DDBJ databases">
        <title>Ant-infecting Ophiocordyceps genomes reveal a high diversity of potential behavioral manipulation genes and a possible major role for enterotoxins.</title>
        <authorList>
            <person name="De Bekker C."/>
            <person name="Evans H.C."/>
            <person name="Brachmann A."/>
            <person name="Hughes D.P."/>
        </authorList>
    </citation>
    <scope>NUCLEOTIDE SEQUENCE [LARGE SCALE GENOMIC DNA]</scope>
    <source>
        <strain evidence="12 13">Map64</strain>
    </source>
</reference>
<feature type="binding site" evidence="11">
    <location>
        <position position="91"/>
    </location>
    <ligand>
        <name>S-adenosyl-L-methionine</name>
        <dbReference type="ChEBI" id="CHEBI:59789"/>
    </ligand>
</feature>
<dbReference type="InterPro" id="IPR008576">
    <property type="entry name" value="MeTrfase_NTM1"/>
</dbReference>
<sequence length="245" mass="26686">MADATKQPPSTECPTRADALIEVDAGRRYWQGVSADVNGMLGGIPSVRGFSSISRIDIQGSRTFLAKLGIGVKQGRKPVASALEGGAGIGRVTQGLLLPVAEHVDVIEPMRKFTEALKDTAGVRSIFNVGLEEWQPQPGVAYDLIWTQWCSGHITDTQMVHFLEQCKAALRPGSGIIVIKENLSTSRADVFDEKDSSVTRQDETYRRLFARAGLSLVRSELQRGLPIAKTLSLLPVKMYALKPQP</sequence>
<evidence type="ECO:0000256" key="5">
    <source>
        <dbReference type="ARBA" id="ARBA00039112"/>
    </source>
</evidence>
<dbReference type="EC" id="2.1.1.244" evidence="5"/>
<organism evidence="12 13">
    <name type="scientific">Ophiocordyceps australis</name>
    <dbReference type="NCBI Taxonomy" id="1399860"/>
    <lineage>
        <taxon>Eukaryota</taxon>
        <taxon>Fungi</taxon>
        <taxon>Dikarya</taxon>
        <taxon>Ascomycota</taxon>
        <taxon>Pezizomycotina</taxon>
        <taxon>Sordariomycetes</taxon>
        <taxon>Hypocreomycetidae</taxon>
        <taxon>Hypocreales</taxon>
        <taxon>Ophiocordycipitaceae</taxon>
        <taxon>Ophiocordyceps</taxon>
    </lineage>
</organism>
<dbReference type="InterPro" id="IPR029063">
    <property type="entry name" value="SAM-dependent_MTases_sf"/>
</dbReference>
<dbReference type="SUPFAM" id="SSF53335">
    <property type="entry name" value="S-adenosyl-L-methionine-dependent methyltransferases"/>
    <property type="match status" value="1"/>
</dbReference>
<dbReference type="GO" id="GO:0005737">
    <property type="term" value="C:cytoplasm"/>
    <property type="evidence" value="ECO:0007669"/>
    <property type="project" value="TreeGrafter"/>
</dbReference>
<evidence type="ECO:0000313" key="13">
    <source>
        <dbReference type="Proteomes" id="UP000226192"/>
    </source>
</evidence>
<keyword evidence="3" id="KW-0808">Transferase</keyword>
<protein>
    <recommendedName>
        <fullName evidence="6">Alpha N-terminal protein methyltransferase 1</fullName>
        <ecNumber evidence="5">2.1.1.244</ecNumber>
    </recommendedName>
    <alternativeName>
        <fullName evidence="7">X-Pro-Lys N-terminal protein methyltransferase 1</fullName>
    </alternativeName>
</protein>
<keyword evidence="4 11" id="KW-0949">S-adenosyl-L-methionine</keyword>
<evidence type="ECO:0000256" key="8">
    <source>
        <dbReference type="ARBA" id="ARBA00047306"/>
    </source>
</evidence>
<feature type="binding site" evidence="11">
    <location>
        <position position="86"/>
    </location>
    <ligand>
        <name>S-adenosyl-L-methionine</name>
        <dbReference type="ChEBI" id="CHEBI:59789"/>
    </ligand>
</feature>
<evidence type="ECO:0000256" key="2">
    <source>
        <dbReference type="ARBA" id="ARBA00022603"/>
    </source>
</evidence>
<dbReference type="PANTHER" id="PTHR12753">
    <property type="entry name" value="AD-003 - RELATED"/>
    <property type="match status" value="1"/>
</dbReference>
<dbReference type="AlphaFoldDB" id="A0A2C5Y0F0"/>
<evidence type="ECO:0000256" key="1">
    <source>
        <dbReference type="ARBA" id="ARBA00009059"/>
    </source>
</evidence>
<keyword evidence="2" id="KW-0489">Methyltransferase</keyword>
<dbReference type="EMBL" id="NJET01000133">
    <property type="protein sequence ID" value="PHH60692.1"/>
    <property type="molecule type" value="Genomic_DNA"/>
</dbReference>
<keyword evidence="13" id="KW-1185">Reference proteome</keyword>
<comment type="catalytic activity">
    <reaction evidence="10">
        <text>N-terminal L-alanyl-L-prolyl-L-lysyl-[protein] + 3 S-adenosyl-L-methionine = N-terminal N,N,N-trimethyl-L-alanyl-L-prolyl-L-lysyl-[protein] + 3 S-adenosyl-L-homocysteine + 3 H(+)</text>
        <dbReference type="Rhea" id="RHEA:54712"/>
        <dbReference type="Rhea" id="RHEA-COMP:13785"/>
        <dbReference type="Rhea" id="RHEA-COMP:13971"/>
        <dbReference type="ChEBI" id="CHEBI:15378"/>
        <dbReference type="ChEBI" id="CHEBI:57856"/>
        <dbReference type="ChEBI" id="CHEBI:59789"/>
        <dbReference type="ChEBI" id="CHEBI:138057"/>
        <dbReference type="ChEBI" id="CHEBI:138315"/>
        <dbReference type="EC" id="2.1.1.244"/>
    </reaction>
</comment>
<accession>A0A2C5Y0F0</accession>
<dbReference type="STRING" id="1399860.A0A2C5Y0F0"/>
<dbReference type="GO" id="GO:0071885">
    <property type="term" value="F:N-terminal protein N-methyltransferase activity"/>
    <property type="evidence" value="ECO:0007669"/>
    <property type="project" value="UniProtKB-EC"/>
</dbReference>
<comment type="catalytic activity">
    <reaction evidence="9">
        <text>N-terminal L-prolyl-L-prolyl-L-lysyl-[protein] + 2 S-adenosyl-L-methionine = N-terminal N,N-dimethyl-L-prolyl-L-prolyl-L-lysyl-[protein] + 2 S-adenosyl-L-homocysteine + 2 H(+)</text>
        <dbReference type="Rhea" id="RHEA:54736"/>
        <dbReference type="Rhea" id="RHEA-COMP:13787"/>
        <dbReference type="Rhea" id="RHEA-COMP:13974"/>
        <dbReference type="ChEBI" id="CHEBI:15378"/>
        <dbReference type="ChEBI" id="CHEBI:57856"/>
        <dbReference type="ChEBI" id="CHEBI:59789"/>
        <dbReference type="ChEBI" id="CHEBI:138059"/>
        <dbReference type="ChEBI" id="CHEBI:138318"/>
        <dbReference type="EC" id="2.1.1.244"/>
    </reaction>
</comment>
<dbReference type="Pfam" id="PF05891">
    <property type="entry name" value="Methyltransf_PK"/>
    <property type="match status" value="1"/>
</dbReference>
<evidence type="ECO:0000256" key="6">
    <source>
        <dbReference type="ARBA" id="ARBA00039449"/>
    </source>
</evidence>
<comment type="catalytic activity">
    <reaction evidence="8">
        <text>N-terminal L-seryl-L-prolyl-L-lysyl-[protein] + 3 S-adenosyl-L-methionine = N-terminal N,N,N-trimethyl-L-seryl-L-prolyl-L-lysyl-[protein] + 3 S-adenosyl-L-homocysteine + 3 H(+)</text>
        <dbReference type="Rhea" id="RHEA:54724"/>
        <dbReference type="Rhea" id="RHEA-COMP:13789"/>
        <dbReference type="Rhea" id="RHEA-COMP:13973"/>
        <dbReference type="ChEBI" id="CHEBI:15378"/>
        <dbReference type="ChEBI" id="CHEBI:57856"/>
        <dbReference type="ChEBI" id="CHEBI:59789"/>
        <dbReference type="ChEBI" id="CHEBI:138061"/>
        <dbReference type="ChEBI" id="CHEBI:138317"/>
        <dbReference type="EC" id="2.1.1.244"/>
    </reaction>
</comment>
<evidence type="ECO:0000256" key="4">
    <source>
        <dbReference type="ARBA" id="ARBA00022691"/>
    </source>
</evidence>
<dbReference type="OrthoDB" id="1298661at2759"/>
<dbReference type="PIRSF" id="PIRSF016958">
    <property type="entry name" value="DUF858_MeTrfase_lik"/>
    <property type="match status" value="1"/>
</dbReference>
<comment type="similarity">
    <text evidence="1">Belongs to the methyltransferase superfamily. NTM1 family.</text>
</comment>